<reference evidence="3" key="1">
    <citation type="submission" date="2019-04" db="EMBL/GenBank/DDBJ databases">
        <title>Draft genome sequence of Pseudonocardiaceae bacterium SL3-2-4.</title>
        <authorList>
            <person name="Ningsih F."/>
            <person name="Yokota A."/>
            <person name="Sakai Y."/>
            <person name="Nanatani K."/>
            <person name="Yabe S."/>
            <person name="Oetari A."/>
            <person name="Sjamsuridzal W."/>
        </authorList>
    </citation>
    <scope>NUCLEOTIDE SEQUENCE [LARGE SCALE GENOMIC DNA]</scope>
    <source>
        <strain evidence="3">SL3-2-4</strain>
    </source>
</reference>
<dbReference type="Gene3D" id="1.20.120.450">
    <property type="entry name" value="dinb family like domain"/>
    <property type="match status" value="1"/>
</dbReference>
<dbReference type="NCBIfam" id="TIGR03086">
    <property type="entry name" value="TIGR03086 family metal-binding protein"/>
    <property type="match status" value="1"/>
</dbReference>
<comment type="caution">
    <text evidence="2">The sequence shown here is derived from an EMBL/GenBank/DDBJ whole genome shotgun (WGS) entry which is preliminary data.</text>
</comment>
<dbReference type="SUPFAM" id="SSF109854">
    <property type="entry name" value="DinB/YfiT-like putative metalloenzymes"/>
    <property type="match status" value="1"/>
</dbReference>
<dbReference type="GO" id="GO:0046872">
    <property type="term" value="F:metal ion binding"/>
    <property type="evidence" value="ECO:0007669"/>
    <property type="project" value="InterPro"/>
</dbReference>
<organism evidence="2 3">
    <name type="scientific">Gandjariella thermophila</name>
    <dbReference type="NCBI Taxonomy" id="1931992"/>
    <lineage>
        <taxon>Bacteria</taxon>
        <taxon>Bacillati</taxon>
        <taxon>Actinomycetota</taxon>
        <taxon>Actinomycetes</taxon>
        <taxon>Pseudonocardiales</taxon>
        <taxon>Pseudonocardiaceae</taxon>
        <taxon>Gandjariella</taxon>
    </lineage>
</organism>
<gene>
    <name evidence="2" type="ORF">GTS_45700</name>
</gene>
<accession>A0A4D4JGB4</accession>
<dbReference type="Pfam" id="PF11716">
    <property type="entry name" value="MDMPI_N"/>
    <property type="match status" value="1"/>
</dbReference>
<dbReference type="NCBIfam" id="TIGR03083">
    <property type="entry name" value="maleylpyruvate isomerase family mycothiol-dependent enzyme"/>
    <property type="match status" value="1"/>
</dbReference>
<dbReference type="InterPro" id="IPR017520">
    <property type="entry name" value="CHP03086"/>
</dbReference>
<evidence type="ECO:0000313" key="3">
    <source>
        <dbReference type="Proteomes" id="UP000298860"/>
    </source>
</evidence>
<dbReference type="OrthoDB" id="5185819at2"/>
<dbReference type="AlphaFoldDB" id="A0A4D4JGB4"/>
<dbReference type="InterPro" id="IPR024344">
    <property type="entry name" value="MDMPI_metal-binding"/>
</dbReference>
<sequence length="194" mass="20592">MTRNGTMLDLGPAAGQLTTMLGNVTDEHLLAPTPCAEYRVADLLGHLMGLTMAFRWAATRSTPTEEEGQPGVSAAGLDPEWRHRLPVRLDLLVAAWRDPAAWTGVTEVGGVTLPGTTAGGFALNELVLHGWDLARATGQPFHCDPEVAEASLRFTAAVVEQGFPAYGPPVDVPDDAPVVHRLLALAGRDPDWAA</sequence>
<protein>
    <submittedName>
        <fullName evidence="2">TIGR03086 family protein</fullName>
    </submittedName>
</protein>
<keyword evidence="3" id="KW-1185">Reference proteome</keyword>
<dbReference type="Proteomes" id="UP000298860">
    <property type="component" value="Unassembled WGS sequence"/>
</dbReference>
<proteinExistence type="predicted"/>
<dbReference type="InterPro" id="IPR017517">
    <property type="entry name" value="Maleyloyr_isom"/>
</dbReference>
<feature type="domain" description="Mycothiol-dependent maleylpyruvate isomerase metal-binding" evidence="1">
    <location>
        <begin position="12"/>
        <end position="134"/>
    </location>
</feature>
<dbReference type="EMBL" id="BJFL01000031">
    <property type="protein sequence ID" value="GDY32937.1"/>
    <property type="molecule type" value="Genomic_DNA"/>
</dbReference>
<dbReference type="RefSeq" id="WP_137815925.1">
    <property type="nucleotide sequence ID" value="NZ_BJFL01000031.1"/>
</dbReference>
<name>A0A4D4JGB4_9PSEU</name>
<evidence type="ECO:0000259" key="1">
    <source>
        <dbReference type="Pfam" id="PF11716"/>
    </source>
</evidence>
<evidence type="ECO:0000313" key="2">
    <source>
        <dbReference type="EMBL" id="GDY32937.1"/>
    </source>
</evidence>
<dbReference type="InterPro" id="IPR034660">
    <property type="entry name" value="DinB/YfiT-like"/>
</dbReference>